<protein>
    <submittedName>
        <fullName evidence="1">Uncharacterized protein</fullName>
    </submittedName>
</protein>
<sequence length="33" mass="3930">MPLILIRYFLANISPPDMLIILLIKIINKLCFW</sequence>
<evidence type="ECO:0000313" key="1">
    <source>
        <dbReference type="EMBL" id="JAE25797.1"/>
    </source>
</evidence>
<reference evidence="1" key="2">
    <citation type="journal article" date="2015" name="Data Brief">
        <title>Shoot transcriptome of the giant reed, Arundo donax.</title>
        <authorList>
            <person name="Barrero R.A."/>
            <person name="Guerrero F.D."/>
            <person name="Moolhuijzen P."/>
            <person name="Goolsby J.A."/>
            <person name="Tidwell J."/>
            <person name="Bellgard S.E."/>
            <person name="Bellgard M.I."/>
        </authorList>
    </citation>
    <scope>NUCLEOTIDE SEQUENCE</scope>
    <source>
        <tissue evidence="1">Shoot tissue taken approximately 20 cm above the soil surface</tissue>
    </source>
</reference>
<dbReference type="AlphaFoldDB" id="A0A0A9GMT6"/>
<proteinExistence type="predicted"/>
<accession>A0A0A9GMT6</accession>
<dbReference type="EMBL" id="GBRH01172099">
    <property type="protein sequence ID" value="JAE25797.1"/>
    <property type="molecule type" value="Transcribed_RNA"/>
</dbReference>
<organism evidence="1">
    <name type="scientific">Arundo donax</name>
    <name type="common">Giant reed</name>
    <name type="synonym">Donax arundinaceus</name>
    <dbReference type="NCBI Taxonomy" id="35708"/>
    <lineage>
        <taxon>Eukaryota</taxon>
        <taxon>Viridiplantae</taxon>
        <taxon>Streptophyta</taxon>
        <taxon>Embryophyta</taxon>
        <taxon>Tracheophyta</taxon>
        <taxon>Spermatophyta</taxon>
        <taxon>Magnoliopsida</taxon>
        <taxon>Liliopsida</taxon>
        <taxon>Poales</taxon>
        <taxon>Poaceae</taxon>
        <taxon>PACMAD clade</taxon>
        <taxon>Arundinoideae</taxon>
        <taxon>Arundineae</taxon>
        <taxon>Arundo</taxon>
    </lineage>
</organism>
<reference evidence="1" key="1">
    <citation type="submission" date="2014-09" db="EMBL/GenBank/DDBJ databases">
        <authorList>
            <person name="Magalhaes I.L.F."/>
            <person name="Oliveira U."/>
            <person name="Santos F.R."/>
            <person name="Vidigal T.H.D.A."/>
            <person name="Brescovit A.D."/>
            <person name="Santos A.J."/>
        </authorList>
    </citation>
    <scope>NUCLEOTIDE SEQUENCE</scope>
    <source>
        <tissue evidence="1">Shoot tissue taken approximately 20 cm above the soil surface</tissue>
    </source>
</reference>
<name>A0A0A9GMT6_ARUDO</name>